<name>A0ABM0M3N7_SACKO</name>
<proteinExistence type="predicted"/>
<accession>A0ABM0M3N7</accession>
<dbReference type="PANTHER" id="PTHR12517">
    <property type="entry name" value="VACUOLAR PROTEIN SORTING-ASSOCIATED PROTEIN 13B"/>
    <property type="match status" value="1"/>
</dbReference>
<feature type="compositionally biased region" description="Polar residues" evidence="1">
    <location>
        <begin position="323"/>
        <end position="342"/>
    </location>
</feature>
<dbReference type="RefSeq" id="XP_006814628.1">
    <property type="nucleotide sequence ID" value="XM_006814565.1"/>
</dbReference>
<dbReference type="GeneID" id="102807685"/>
<dbReference type="InterPro" id="IPR039782">
    <property type="entry name" value="VPS13B"/>
</dbReference>
<protein>
    <submittedName>
        <fullName evidence="3">Vacuolar protein sorting-associated protein 13B-like</fullName>
    </submittedName>
</protein>
<dbReference type="PANTHER" id="PTHR12517:SF0">
    <property type="entry name" value="INTERMEMBRANE LIPID TRANSFER PROTEIN VPS13B"/>
    <property type="match status" value="1"/>
</dbReference>
<feature type="region of interest" description="Disordered" evidence="1">
    <location>
        <begin position="314"/>
        <end position="342"/>
    </location>
</feature>
<organism evidence="2 3">
    <name type="scientific">Saccoglossus kowalevskii</name>
    <name type="common">Acorn worm</name>
    <dbReference type="NCBI Taxonomy" id="10224"/>
    <lineage>
        <taxon>Eukaryota</taxon>
        <taxon>Metazoa</taxon>
        <taxon>Hemichordata</taxon>
        <taxon>Enteropneusta</taxon>
        <taxon>Harrimaniidae</taxon>
        <taxon>Saccoglossus</taxon>
    </lineage>
</organism>
<evidence type="ECO:0000256" key="1">
    <source>
        <dbReference type="SAM" id="MobiDB-lite"/>
    </source>
</evidence>
<sequence length="406" mass="43664">MFLFPGSVLGSLEILGNPAGLLRNIGSGVADFFRLPYEGIIRGPSAFVTGVTSGTSSLVKHVSTGTITSITNFASSVARNMDRLSLDPDHLMRQEEHRKQIPERISEGLKQGLSGFGISLLGAVAGVVDQPIQSWTKSSLPTTRTQKATGVLSGVGKGLVGAVVKPIGGAAEFVSQTGQGILHGAGLVGIPKARFMPCSEQAAMATNGYVKYVWKMLQTLPSAAILMHLDITIVTYHGLHHSGCLLLTPDVLFIVSTSEDTQQQAYPLTEITCYKQSTDSGILCIALKQAITPCTAEKEETSNRVADFVDATSGHAGRDVIPQPSQSSDTTSEQSPPSGTDQVTIKSYKYLVDPRFRDTFISLFNQAKRKLEGKGFNVDETGKTTFSKFHLWHTKTKKKLDDIDSM</sequence>
<dbReference type="Proteomes" id="UP000694865">
    <property type="component" value="Unplaced"/>
</dbReference>
<reference evidence="3" key="1">
    <citation type="submission" date="2025-08" db="UniProtKB">
        <authorList>
            <consortium name="RefSeq"/>
        </authorList>
    </citation>
    <scope>IDENTIFICATION</scope>
    <source>
        <tissue evidence="3">Testes</tissue>
    </source>
</reference>
<gene>
    <name evidence="3" type="primary">LOC102807685</name>
</gene>
<keyword evidence="2" id="KW-1185">Reference proteome</keyword>
<evidence type="ECO:0000313" key="2">
    <source>
        <dbReference type="Proteomes" id="UP000694865"/>
    </source>
</evidence>
<evidence type="ECO:0000313" key="3">
    <source>
        <dbReference type="RefSeq" id="XP_006814628.1"/>
    </source>
</evidence>